<feature type="region of interest" description="Disordered" evidence="1">
    <location>
        <begin position="621"/>
        <end position="656"/>
    </location>
</feature>
<protein>
    <submittedName>
        <fullName evidence="2">Uncharacterized protein</fullName>
    </submittedName>
</protein>
<dbReference type="EMBL" id="JAPCXB010000077">
    <property type="protein sequence ID" value="KAJ1609828.1"/>
    <property type="molecule type" value="Genomic_DNA"/>
</dbReference>
<evidence type="ECO:0000313" key="2">
    <source>
        <dbReference type="EMBL" id="KAJ1609828.1"/>
    </source>
</evidence>
<accession>A0ABQ8P687</accession>
<dbReference type="SUPFAM" id="SSF47473">
    <property type="entry name" value="EF-hand"/>
    <property type="match status" value="2"/>
</dbReference>
<organism evidence="2 3">
    <name type="scientific">Cryptosporidium canis</name>
    <dbReference type="NCBI Taxonomy" id="195482"/>
    <lineage>
        <taxon>Eukaryota</taxon>
        <taxon>Sar</taxon>
        <taxon>Alveolata</taxon>
        <taxon>Apicomplexa</taxon>
        <taxon>Conoidasida</taxon>
        <taxon>Coccidia</taxon>
        <taxon>Eucoccidiorida</taxon>
        <taxon>Eimeriorina</taxon>
        <taxon>Cryptosporidiidae</taxon>
        <taxon>Cryptosporidium</taxon>
    </lineage>
</organism>
<dbReference type="InterPro" id="IPR011992">
    <property type="entry name" value="EF-hand-dom_pair"/>
</dbReference>
<name>A0ABQ8P687_9CRYT</name>
<dbReference type="Proteomes" id="UP001071777">
    <property type="component" value="Unassembled WGS sequence"/>
</dbReference>
<sequence length="656" mass="74303">MSTNILKSSLYSSLLISTNHSLTSNSVAADGNKQVVKSSTQNENPKSSTPIKKTSFDNCKVIHAKQIGSQCSFSKFDKTLKKSTPVKKSIDPELRKSTDKHSKKTILITKSVNGNTDNTNIHSSNDSNINQCIVSQFGQDEENKKLEESVGHLDNIVDSSLSMVNENEILEKDMEFDIYLRSNLIKIFKDENNEVVISVPCRLNMDLESLFYYFSNNSINLKCKQFAKMLHLSKLYHNSKPIDILGRMFPSGQESLSYEERQIEYNSFLKLLHRFSQFKFRTYGASEEEKLNLVVSFLLSCDYVEMISNKLIKSERCIQIGDSAIQRKEKDIQANAEYKDCSTQFSQSTNSVGINATYSVSDASCFCDIEQELNLTNIQGEMEQPTEEHQNQVLDYSILYVNDQPQSQDIIRHNLNEVDEHYLKKNEKKSSPKKSPTKNVNPESEILVALTSISQEDDKKLFRIFAYYSGPNKDRLSYRQFYNLVNDSGLLGGNFEEFLTPIQLERCYSAVIINPKGLDYWEFKEVLLYCGEASSCGNDPTSAFQSIVRKYIIPLILVIYQPNNFEKCEDAMLDSSITGGVEETKCLQTMINKAILPWFRLGNRPLLSEEYSDTCSCSSMSSSTGSLDDRSSSTSSSNSSNLDMEEVPVSIQNVLK</sequence>
<feature type="compositionally biased region" description="Polar residues" evidence="1">
    <location>
        <begin position="35"/>
        <end position="52"/>
    </location>
</feature>
<gene>
    <name evidence="2" type="ORF">OJ252_2087</name>
</gene>
<keyword evidence="3" id="KW-1185">Reference proteome</keyword>
<evidence type="ECO:0000256" key="1">
    <source>
        <dbReference type="SAM" id="MobiDB-lite"/>
    </source>
</evidence>
<feature type="region of interest" description="Disordered" evidence="1">
    <location>
        <begin position="34"/>
        <end position="53"/>
    </location>
</feature>
<proteinExistence type="predicted"/>
<reference evidence="2" key="1">
    <citation type="submission" date="2022-10" db="EMBL/GenBank/DDBJ databases">
        <title>Adaptive evolution leads to modifications in subtelomeric GC content in a zoonotic Cryptosporidium species.</title>
        <authorList>
            <person name="Li J."/>
            <person name="Feng Y."/>
            <person name="Xiao L."/>
        </authorList>
    </citation>
    <scope>NUCLEOTIDE SEQUENCE</scope>
    <source>
        <strain evidence="2">25894</strain>
    </source>
</reference>
<feature type="compositionally biased region" description="Low complexity" evidence="1">
    <location>
        <begin position="621"/>
        <end position="642"/>
    </location>
</feature>
<comment type="caution">
    <text evidence="2">The sequence shown here is derived from an EMBL/GenBank/DDBJ whole genome shotgun (WGS) entry which is preliminary data.</text>
</comment>
<evidence type="ECO:0000313" key="3">
    <source>
        <dbReference type="Proteomes" id="UP001071777"/>
    </source>
</evidence>